<accession>A0A9X0BZU7</accession>
<comment type="caution">
    <text evidence="2">The sequence shown here is derived from an EMBL/GenBank/DDBJ whole genome shotgun (WGS) entry which is preliminary data.</text>
</comment>
<gene>
    <name evidence="2" type="ORF">N7539_001653</name>
</gene>
<dbReference type="Proteomes" id="UP001148312">
    <property type="component" value="Unassembled WGS sequence"/>
</dbReference>
<reference evidence="2" key="2">
    <citation type="journal article" date="2023" name="IMA Fungus">
        <title>Comparative genomic study of the Penicillium genus elucidates a diverse pangenome and 15 lateral gene transfer events.</title>
        <authorList>
            <person name="Petersen C."/>
            <person name="Sorensen T."/>
            <person name="Nielsen M.R."/>
            <person name="Sondergaard T.E."/>
            <person name="Sorensen J.L."/>
            <person name="Fitzpatrick D.A."/>
            <person name="Frisvad J.C."/>
            <person name="Nielsen K.L."/>
        </authorList>
    </citation>
    <scope>NUCLEOTIDE SEQUENCE</scope>
    <source>
        <strain evidence="2">IBT 30728</strain>
    </source>
</reference>
<sequence>MPVLAAVQRAFPLGLSWKRRPSADKGKAKQTVSPSYPLDQVFQDGAIHLEMKSANVSGSFSLHGDDSHSVHIAVKPAADHPNQYMCSDEFSRKSVADDSDFEWEDYPSASVRTASARARLSRVVHWASIVQSQSRWTHEQEKRLRLAQKQLAICQKAWSSEQELWLDHVQALSTEKAAHEYFMLMRTKQQEDERLQFRKAWRRRRSTESLLSSGEESKAEKNSNPFLNLRRLQRQAN</sequence>
<evidence type="ECO:0000256" key="1">
    <source>
        <dbReference type="SAM" id="MobiDB-lite"/>
    </source>
</evidence>
<dbReference type="AlphaFoldDB" id="A0A9X0BZU7"/>
<keyword evidence="3" id="KW-1185">Reference proteome</keyword>
<dbReference type="RefSeq" id="XP_056793287.1">
    <property type="nucleotide sequence ID" value="XM_056931256.1"/>
</dbReference>
<evidence type="ECO:0000313" key="3">
    <source>
        <dbReference type="Proteomes" id="UP001148312"/>
    </source>
</evidence>
<name>A0A9X0BZU7_9EURO</name>
<reference evidence="2" key="1">
    <citation type="submission" date="2022-12" db="EMBL/GenBank/DDBJ databases">
        <authorList>
            <person name="Petersen C."/>
        </authorList>
    </citation>
    <scope>NUCLEOTIDE SEQUENCE</scope>
    <source>
        <strain evidence="2">IBT 30728</strain>
    </source>
</reference>
<organism evidence="2 3">
    <name type="scientific">Penicillium diatomitis</name>
    <dbReference type="NCBI Taxonomy" id="2819901"/>
    <lineage>
        <taxon>Eukaryota</taxon>
        <taxon>Fungi</taxon>
        <taxon>Dikarya</taxon>
        <taxon>Ascomycota</taxon>
        <taxon>Pezizomycotina</taxon>
        <taxon>Eurotiomycetes</taxon>
        <taxon>Eurotiomycetidae</taxon>
        <taxon>Eurotiales</taxon>
        <taxon>Aspergillaceae</taxon>
        <taxon>Penicillium</taxon>
    </lineage>
</organism>
<feature type="region of interest" description="Disordered" evidence="1">
    <location>
        <begin position="203"/>
        <end position="237"/>
    </location>
</feature>
<evidence type="ECO:0000313" key="2">
    <source>
        <dbReference type="EMBL" id="KAJ5492907.1"/>
    </source>
</evidence>
<dbReference type="EMBL" id="JAPWDQ010000002">
    <property type="protein sequence ID" value="KAJ5492907.1"/>
    <property type="molecule type" value="Genomic_DNA"/>
</dbReference>
<dbReference type="GeneID" id="81621505"/>
<protein>
    <submittedName>
        <fullName evidence="2">Uncharacterized protein</fullName>
    </submittedName>
</protein>
<proteinExistence type="predicted"/>